<evidence type="ECO:0000256" key="3">
    <source>
        <dbReference type="ARBA" id="ARBA00022679"/>
    </source>
</evidence>
<keyword evidence="4" id="KW-0418">Kinase</keyword>
<feature type="domain" description="Aminoglycoside phosphotransferase" evidence="10">
    <location>
        <begin position="97"/>
        <end position="324"/>
    </location>
</feature>
<dbReference type="Pfam" id="PF01636">
    <property type="entry name" value="APH"/>
    <property type="match status" value="1"/>
</dbReference>
<dbReference type="InterPro" id="IPR011009">
    <property type="entry name" value="Kinase-like_dom_sf"/>
</dbReference>
<dbReference type="SUPFAM" id="SSF56112">
    <property type="entry name" value="Protein kinase-like (PK-like)"/>
    <property type="match status" value="1"/>
</dbReference>
<evidence type="ECO:0000256" key="6">
    <source>
        <dbReference type="ARBA" id="ARBA00037368"/>
    </source>
</evidence>
<dbReference type="EMBL" id="QYAC01000001">
    <property type="protein sequence ID" value="MBL3678362.1"/>
    <property type="molecule type" value="Genomic_DNA"/>
</dbReference>
<evidence type="ECO:0000256" key="4">
    <source>
        <dbReference type="ARBA" id="ARBA00022777"/>
    </source>
</evidence>
<feature type="region of interest" description="Disordered" evidence="9">
    <location>
        <begin position="129"/>
        <end position="156"/>
    </location>
</feature>
<name>A0ABS1SE66_9MICO</name>
<evidence type="ECO:0000256" key="1">
    <source>
        <dbReference type="ARBA" id="ARBA00004496"/>
    </source>
</evidence>
<dbReference type="EC" id="2.7.1.81" evidence="7"/>
<dbReference type="Gene3D" id="3.90.1200.10">
    <property type="match status" value="1"/>
</dbReference>
<accession>A0ABS1SE66</accession>
<evidence type="ECO:0000256" key="2">
    <source>
        <dbReference type="ARBA" id="ARBA00022490"/>
    </source>
</evidence>
<comment type="function">
    <text evidence="6">Catalyzes the GTP-dependent phosphorylation of 5-hydroxy-L-lysine.</text>
</comment>
<comment type="caution">
    <text evidence="11">The sequence shown here is derived from an EMBL/GenBank/DDBJ whole genome shotgun (WGS) entry which is preliminary data.</text>
</comment>
<evidence type="ECO:0000313" key="11">
    <source>
        <dbReference type="EMBL" id="MBL3678362.1"/>
    </source>
</evidence>
<dbReference type="PANTHER" id="PTHR21064">
    <property type="entry name" value="AMINOGLYCOSIDE PHOSPHOTRANSFERASE DOMAIN-CONTAINING PROTEIN-RELATED"/>
    <property type="match status" value="1"/>
</dbReference>
<keyword evidence="12" id="KW-1185">Reference proteome</keyword>
<proteinExistence type="predicted"/>
<organism evidence="11 12">
    <name type="scientific">Leucobacter chromiireducens subsp. solipictus</name>
    <dbReference type="NCBI Taxonomy" id="398235"/>
    <lineage>
        <taxon>Bacteria</taxon>
        <taxon>Bacillati</taxon>
        <taxon>Actinomycetota</taxon>
        <taxon>Actinomycetes</taxon>
        <taxon>Micrococcales</taxon>
        <taxon>Microbacteriaceae</taxon>
        <taxon>Leucobacter</taxon>
    </lineage>
</organism>
<dbReference type="InterPro" id="IPR002575">
    <property type="entry name" value="Aminoglycoside_PTrfase"/>
</dbReference>
<gene>
    <name evidence="11" type="ORF">D3230_03455</name>
</gene>
<keyword evidence="3" id="KW-0808">Transferase</keyword>
<evidence type="ECO:0000256" key="7">
    <source>
        <dbReference type="ARBA" id="ARBA00038873"/>
    </source>
</evidence>
<evidence type="ECO:0000256" key="5">
    <source>
        <dbReference type="ARBA" id="ARBA00036820"/>
    </source>
</evidence>
<protein>
    <recommendedName>
        <fullName evidence="8">Hydroxylysine kinase</fullName>
        <ecNumber evidence="7">2.7.1.81</ecNumber>
    </recommendedName>
</protein>
<reference evidence="11 12" key="1">
    <citation type="submission" date="2018-09" db="EMBL/GenBank/DDBJ databases">
        <title>Comparative genomics of Leucobacter spp.</title>
        <authorList>
            <person name="Reis A.C."/>
            <person name="Kolvenbach B.A."/>
            <person name="Corvini P.F.X."/>
            <person name="Nunes O.C."/>
        </authorList>
    </citation>
    <scope>NUCLEOTIDE SEQUENCE [LARGE SCALE GENOMIC DNA]</scope>
    <source>
        <strain evidence="11 12">TAN 31504</strain>
    </source>
</reference>
<dbReference type="PANTHER" id="PTHR21064:SF1">
    <property type="entry name" value="HYDROXYLYSINE KINASE"/>
    <property type="match status" value="1"/>
</dbReference>
<evidence type="ECO:0000259" key="10">
    <source>
        <dbReference type="Pfam" id="PF01636"/>
    </source>
</evidence>
<comment type="subcellular location">
    <subcellularLocation>
        <location evidence="1">Cytoplasm</location>
    </subcellularLocation>
</comment>
<evidence type="ECO:0000256" key="9">
    <source>
        <dbReference type="SAM" id="MobiDB-lite"/>
    </source>
</evidence>
<comment type="catalytic activity">
    <reaction evidence="5">
        <text>(5R)-5-hydroxy-L-lysine + GTP = (5R)-5-phosphooxy-L-lysine + GDP + H(+)</text>
        <dbReference type="Rhea" id="RHEA:19049"/>
        <dbReference type="ChEBI" id="CHEBI:15378"/>
        <dbReference type="ChEBI" id="CHEBI:37565"/>
        <dbReference type="ChEBI" id="CHEBI:57882"/>
        <dbReference type="ChEBI" id="CHEBI:58189"/>
        <dbReference type="ChEBI" id="CHEBI:58357"/>
        <dbReference type="EC" id="2.7.1.81"/>
    </reaction>
</comment>
<sequence>MSCRALLTLPRISQIGHQYRLDCEKCPGIAQHCSGVPSAIGGVMRPRTLSLDPSEAAALLLRTHGIATTAPLQPLGSELASTFHAHGILPGGAPAELAVKIQASDSDETAVQRWRAEIAQRLADAGAPVPATVPAQDGTLLGSEARRDSEPGGSEERVAVTVTRWIPATPYGALRAGMSGPDLNTTAFGFALGAEAARMQQTLAAAPPPPRAITHTWAAETMDAVIQAHLPDVTSPRVRRIAAAARALLAREVAPQAARLPRALVHQDLHDSNVLADSAGRVAAILDFDDMLVGWRVAEPSIAAAYLARHAADPAAAVAALAAGWESILPFTPAERAVFQPLVLARLALNITVWHVRLGHDTAGSADGDRADYAELRSTGSEQTFDDLCHAWGVAEGASA</sequence>
<evidence type="ECO:0000313" key="12">
    <source>
        <dbReference type="Proteomes" id="UP001645859"/>
    </source>
</evidence>
<keyword evidence="2" id="KW-0963">Cytoplasm</keyword>
<feature type="compositionally biased region" description="Basic and acidic residues" evidence="9">
    <location>
        <begin position="144"/>
        <end position="156"/>
    </location>
</feature>
<dbReference type="Proteomes" id="UP001645859">
    <property type="component" value="Unassembled WGS sequence"/>
</dbReference>
<dbReference type="InterPro" id="IPR050249">
    <property type="entry name" value="Pseudomonas-type_ThrB"/>
</dbReference>
<evidence type="ECO:0000256" key="8">
    <source>
        <dbReference type="ARBA" id="ARBA00040505"/>
    </source>
</evidence>